<comment type="caution">
    <text evidence="1">The sequence shown here is derived from an EMBL/GenBank/DDBJ whole genome shotgun (WGS) entry which is preliminary data.</text>
</comment>
<reference evidence="1 2" key="1">
    <citation type="journal article" date="2017" name="Front. Microbiol.">
        <title>New Insights into the Diversity of the Genus Faecalibacterium.</title>
        <authorList>
            <person name="Benevides L."/>
            <person name="Burman S."/>
            <person name="Martin R."/>
            <person name="Robert V."/>
            <person name="Thomas M."/>
            <person name="Miquel S."/>
            <person name="Chain F."/>
            <person name="Sokol H."/>
            <person name="Bermudez-Humaran L.G."/>
            <person name="Morrison M."/>
            <person name="Langella P."/>
            <person name="Azevedo V.A."/>
            <person name="Chatel J.M."/>
            <person name="Soares S."/>
        </authorList>
    </citation>
    <scope>NUCLEOTIDE SEQUENCE [LARGE SCALE GENOMIC DNA]</scope>
    <source>
        <strain evidence="2">CNCM I-4541</strain>
    </source>
</reference>
<organism evidence="1 2">
    <name type="scientific">Faecalibacterium langellae</name>
    <dbReference type="NCBI Taxonomy" id="3435293"/>
    <lineage>
        <taxon>Bacteria</taxon>
        <taxon>Bacillati</taxon>
        <taxon>Bacillota</taxon>
        <taxon>Clostridia</taxon>
        <taxon>Eubacteriales</taxon>
        <taxon>Oscillospiraceae</taxon>
        <taxon>Faecalibacterium</taxon>
    </lineage>
</organism>
<evidence type="ECO:0000313" key="1">
    <source>
        <dbReference type="EMBL" id="PDX62180.1"/>
    </source>
</evidence>
<sequence>MEWAGSRKETACQIYRDLVLENIEEDALIPNPRIDREQLDEIVDIPFTVPAGQTASRPVAAAAALAADHQQPAGLRKLLLHKNLPCRFAHGARRKLCEKTPLKP</sequence>
<name>A0ACC9D236_9FIRM</name>
<protein>
    <submittedName>
        <fullName evidence="1">Uncharacterized protein</fullName>
    </submittedName>
</protein>
<gene>
    <name evidence="1" type="ORF">CGS49_01940</name>
</gene>
<accession>A0ACC9D236</accession>
<proteinExistence type="predicted"/>
<dbReference type="EMBL" id="NMTR01000004">
    <property type="protein sequence ID" value="PDX62180.1"/>
    <property type="molecule type" value="Genomic_DNA"/>
</dbReference>
<dbReference type="Proteomes" id="UP000220959">
    <property type="component" value="Unassembled WGS sequence"/>
</dbReference>
<keyword evidence="2" id="KW-1185">Reference proteome</keyword>
<evidence type="ECO:0000313" key="2">
    <source>
        <dbReference type="Proteomes" id="UP000220959"/>
    </source>
</evidence>